<evidence type="ECO:0000313" key="2">
    <source>
        <dbReference type="Proteomes" id="UP000008281"/>
    </source>
</evidence>
<dbReference type="Proteomes" id="UP000008281">
    <property type="component" value="Unassembled WGS sequence"/>
</dbReference>
<keyword evidence="2" id="KW-1185">Reference proteome</keyword>
<sequence length="98" mass="10946">MCKLSETLTQSGASTNVECISNYGELVAQLEYPMFIRFISCSEKGKTNIIFSSTIEVDWNCTLTCGLISTKLQLQGQLVDEPRFSPPSLTYAQRENRA</sequence>
<protein>
    <recommendedName>
        <fullName evidence="3">Phlebovirus glycoprotein G2 fusion domain-containing protein</fullName>
    </recommendedName>
</protein>
<evidence type="ECO:0000313" key="1">
    <source>
        <dbReference type="EMBL" id="EFO89551.1"/>
    </source>
</evidence>
<reference evidence="1" key="1">
    <citation type="submission" date="2007-07" db="EMBL/GenBank/DDBJ databases">
        <title>PCAP assembly of the Caenorhabditis remanei genome.</title>
        <authorList>
            <consortium name="The Caenorhabditis remanei Sequencing Consortium"/>
            <person name="Wilson R.K."/>
        </authorList>
    </citation>
    <scope>NUCLEOTIDE SEQUENCE [LARGE SCALE GENOMIC DNA]</scope>
    <source>
        <strain evidence="1">PB4641</strain>
    </source>
</reference>
<dbReference type="InParanoid" id="E3N8R8"/>
<dbReference type="AlphaFoldDB" id="E3N8R8"/>
<dbReference type="HOGENOM" id="CLU_2335610_0_0_1"/>
<organism evidence="2">
    <name type="scientific">Caenorhabditis remanei</name>
    <name type="common">Caenorhabditis vulgaris</name>
    <dbReference type="NCBI Taxonomy" id="31234"/>
    <lineage>
        <taxon>Eukaryota</taxon>
        <taxon>Metazoa</taxon>
        <taxon>Ecdysozoa</taxon>
        <taxon>Nematoda</taxon>
        <taxon>Chromadorea</taxon>
        <taxon>Rhabditida</taxon>
        <taxon>Rhabditina</taxon>
        <taxon>Rhabditomorpha</taxon>
        <taxon>Rhabditoidea</taxon>
        <taxon>Rhabditidae</taxon>
        <taxon>Peloderinae</taxon>
        <taxon>Caenorhabditis</taxon>
    </lineage>
</organism>
<dbReference type="EMBL" id="DS268558">
    <property type="protein sequence ID" value="EFO89551.1"/>
    <property type="molecule type" value="Genomic_DNA"/>
</dbReference>
<accession>E3N8R8</accession>
<evidence type="ECO:0008006" key="3">
    <source>
        <dbReference type="Google" id="ProtNLM"/>
    </source>
</evidence>
<dbReference type="Gene3D" id="2.60.40.3770">
    <property type="match status" value="1"/>
</dbReference>
<name>E3N8R8_CAERE</name>
<proteinExistence type="predicted"/>
<gene>
    <name evidence="1" type="ORF">CRE_22653</name>
</gene>